<evidence type="ECO:0000256" key="5">
    <source>
        <dbReference type="ARBA" id="ARBA00022840"/>
    </source>
</evidence>
<dbReference type="PROSITE" id="PS50011">
    <property type="entry name" value="PROTEIN_KINASE_DOM"/>
    <property type="match status" value="1"/>
</dbReference>
<dbReference type="PROSITE" id="PS00107">
    <property type="entry name" value="PROTEIN_KINASE_ATP"/>
    <property type="match status" value="1"/>
</dbReference>
<dbReference type="GO" id="GO:0034727">
    <property type="term" value="P:piecemeal microautophagy of the nucleus"/>
    <property type="evidence" value="ECO:0007669"/>
    <property type="project" value="TreeGrafter"/>
</dbReference>
<keyword evidence="11" id="KW-1185">Reference proteome</keyword>
<dbReference type="Proteomes" id="UP000007431">
    <property type="component" value="Unassembled WGS sequence"/>
</dbReference>
<proteinExistence type="predicted"/>
<dbReference type="GO" id="GO:0004674">
    <property type="term" value="F:protein serine/threonine kinase activity"/>
    <property type="evidence" value="ECO:0007669"/>
    <property type="project" value="UniProtKB-EC"/>
</dbReference>
<dbReference type="InterPro" id="IPR045269">
    <property type="entry name" value="Atg1-like"/>
</dbReference>
<evidence type="ECO:0000256" key="3">
    <source>
        <dbReference type="ARBA" id="ARBA00022741"/>
    </source>
</evidence>
<dbReference type="InterPro" id="IPR022708">
    <property type="entry name" value="Atg1-like_tMIT"/>
</dbReference>
<accession>D8QJL2</accession>
<evidence type="ECO:0000256" key="1">
    <source>
        <dbReference type="ARBA" id="ARBA00012513"/>
    </source>
</evidence>
<dbReference type="AlphaFoldDB" id="D8QJL2"/>
<dbReference type="GO" id="GO:0061709">
    <property type="term" value="P:reticulophagy"/>
    <property type="evidence" value="ECO:0007669"/>
    <property type="project" value="TreeGrafter"/>
</dbReference>
<dbReference type="InterPro" id="IPR011009">
    <property type="entry name" value="Kinase-like_dom_sf"/>
</dbReference>
<feature type="compositionally biased region" description="Polar residues" evidence="8">
    <location>
        <begin position="571"/>
        <end position="595"/>
    </location>
</feature>
<feature type="domain" description="Protein kinase" evidence="9">
    <location>
        <begin position="13"/>
        <end position="319"/>
    </location>
</feature>
<dbReference type="Gene3D" id="1.10.510.10">
    <property type="entry name" value="Transferase(Phosphotransferase) domain 1"/>
    <property type="match status" value="1"/>
</dbReference>
<dbReference type="EMBL" id="GL377314">
    <property type="protein sequence ID" value="EFI92110.1"/>
    <property type="molecule type" value="Genomic_DNA"/>
</dbReference>
<dbReference type="STRING" id="578458.D8QJL2"/>
<dbReference type="EC" id="2.7.11.1" evidence="1"/>
<dbReference type="PANTHER" id="PTHR24348">
    <property type="entry name" value="SERINE/THREONINE-PROTEIN KINASE UNC-51-RELATED"/>
    <property type="match status" value="1"/>
</dbReference>
<dbReference type="FunCoup" id="D8QJL2">
    <property type="interactions" value="150"/>
</dbReference>
<feature type="binding site" evidence="7">
    <location>
        <position position="42"/>
    </location>
    <ligand>
        <name>ATP</name>
        <dbReference type="ChEBI" id="CHEBI:30616"/>
    </ligand>
</feature>
<dbReference type="InterPro" id="IPR017441">
    <property type="entry name" value="Protein_kinase_ATP_BS"/>
</dbReference>
<dbReference type="GO" id="GO:0005776">
    <property type="term" value="C:autophagosome"/>
    <property type="evidence" value="ECO:0007669"/>
    <property type="project" value="TreeGrafter"/>
</dbReference>
<feature type="compositionally biased region" description="Basic and acidic residues" evidence="8">
    <location>
        <begin position="440"/>
        <end position="450"/>
    </location>
</feature>
<dbReference type="SMART" id="SM00220">
    <property type="entry name" value="S_TKc"/>
    <property type="match status" value="1"/>
</dbReference>
<feature type="region of interest" description="Disordered" evidence="8">
    <location>
        <begin position="314"/>
        <end position="426"/>
    </location>
</feature>
<dbReference type="InterPro" id="IPR000719">
    <property type="entry name" value="Prot_kinase_dom"/>
</dbReference>
<keyword evidence="2" id="KW-0808">Transferase</keyword>
<evidence type="ECO:0000256" key="7">
    <source>
        <dbReference type="PROSITE-ProRule" id="PRU10141"/>
    </source>
</evidence>
<feature type="compositionally biased region" description="Basic and acidic residues" evidence="8">
    <location>
        <begin position="472"/>
        <end position="491"/>
    </location>
</feature>
<feature type="compositionally biased region" description="Polar residues" evidence="8">
    <location>
        <begin position="314"/>
        <end position="323"/>
    </location>
</feature>
<reference evidence="10 11" key="1">
    <citation type="journal article" date="2010" name="Nat. Biotechnol.">
        <title>Genome sequence of the model mushroom Schizophyllum commune.</title>
        <authorList>
            <person name="Ohm R.A."/>
            <person name="de Jong J.F."/>
            <person name="Lugones L.G."/>
            <person name="Aerts A."/>
            <person name="Kothe E."/>
            <person name="Stajich J.E."/>
            <person name="de Vries R.P."/>
            <person name="Record E."/>
            <person name="Levasseur A."/>
            <person name="Baker S.E."/>
            <person name="Bartholomew K.A."/>
            <person name="Coutinho P.M."/>
            <person name="Erdmann S."/>
            <person name="Fowler T.J."/>
            <person name="Gathman A.C."/>
            <person name="Lombard V."/>
            <person name="Henrissat B."/>
            <person name="Knabe N."/>
            <person name="Kuees U."/>
            <person name="Lilly W.W."/>
            <person name="Lindquist E."/>
            <person name="Lucas S."/>
            <person name="Magnuson J.K."/>
            <person name="Piumi F."/>
            <person name="Raudaskoski M."/>
            <person name="Salamov A."/>
            <person name="Schmutz J."/>
            <person name="Schwarze F.W.M.R."/>
            <person name="vanKuyk P.A."/>
            <person name="Horton J.S."/>
            <person name="Grigoriev I.V."/>
            <person name="Woesten H.A.B."/>
        </authorList>
    </citation>
    <scope>NUCLEOTIDE SEQUENCE [LARGE SCALE GENOMIC DNA]</scope>
    <source>
        <strain evidence="11">H4-8 / FGSC 9210</strain>
    </source>
</reference>
<dbReference type="SUPFAM" id="SSF56112">
    <property type="entry name" value="Protein kinase-like (PK-like)"/>
    <property type="match status" value="1"/>
</dbReference>
<dbReference type="FunFam" id="3.30.200.20:FF:000042">
    <property type="entry name" value="Aurora kinase A"/>
    <property type="match status" value="1"/>
</dbReference>
<protein>
    <recommendedName>
        <fullName evidence="1">non-specific serine/threonine protein kinase</fullName>
        <ecNumber evidence="1">2.7.11.1</ecNumber>
    </recommendedName>
    <alternativeName>
        <fullName evidence="6">Autophagy-related protein 1</fullName>
    </alternativeName>
</protein>
<dbReference type="InterPro" id="IPR008271">
    <property type="entry name" value="Ser/Thr_kinase_AS"/>
</dbReference>
<dbReference type="PANTHER" id="PTHR24348:SF22">
    <property type="entry name" value="NON-SPECIFIC SERINE_THREONINE PROTEIN KINASE"/>
    <property type="match status" value="1"/>
</dbReference>
<dbReference type="GO" id="GO:0010506">
    <property type="term" value="P:regulation of autophagy"/>
    <property type="evidence" value="ECO:0007669"/>
    <property type="project" value="InterPro"/>
</dbReference>
<evidence type="ECO:0000256" key="8">
    <source>
        <dbReference type="SAM" id="MobiDB-lite"/>
    </source>
</evidence>
<dbReference type="eggNOG" id="KOG0595">
    <property type="taxonomic scope" value="Eukaryota"/>
</dbReference>
<name>D8QJL2_SCHCM</name>
<dbReference type="GO" id="GO:0005829">
    <property type="term" value="C:cytosol"/>
    <property type="evidence" value="ECO:0007669"/>
    <property type="project" value="TreeGrafter"/>
</dbReference>
<evidence type="ECO:0000256" key="4">
    <source>
        <dbReference type="ARBA" id="ARBA00022777"/>
    </source>
</evidence>
<dbReference type="GO" id="GO:0042594">
    <property type="term" value="P:response to starvation"/>
    <property type="evidence" value="ECO:0007669"/>
    <property type="project" value="TreeGrafter"/>
</dbReference>
<dbReference type="InterPro" id="IPR048941">
    <property type="entry name" value="ATG1-like_MIT2"/>
</dbReference>
<dbReference type="GO" id="GO:0034045">
    <property type="term" value="C:phagophore assembly site membrane"/>
    <property type="evidence" value="ECO:0007669"/>
    <property type="project" value="TreeGrafter"/>
</dbReference>
<dbReference type="HOGENOM" id="CLU_006447_0_0_1"/>
<dbReference type="Pfam" id="PF12063">
    <property type="entry name" value="ATG1-like_MIT1"/>
    <property type="match status" value="1"/>
</dbReference>
<organism evidence="11">
    <name type="scientific">Schizophyllum commune (strain H4-8 / FGSC 9210)</name>
    <name type="common">Split gill fungus</name>
    <dbReference type="NCBI Taxonomy" id="578458"/>
    <lineage>
        <taxon>Eukaryota</taxon>
        <taxon>Fungi</taxon>
        <taxon>Dikarya</taxon>
        <taxon>Basidiomycota</taxon>
        <taxon>Agaricomycotina</taxon>
        <taxon>Agaricomycetes</taxon>
        <taxon>Agaricomycetidae</taxon>
        <taxon>Agaricales</taxon>
        <taxon>Schizophyllaceae</taxon>
        <taxon>Schizophyllum</taxon>
    </lineage>
</organism>
<keyword evidence="5 7" id="KW-0067">ATP-binding</keyword>
<dbReference type="Pfam" id="PF00069">
    <property type="entry name" value="Pkinase"/>
    <property type="match status" value="1"/>
</dbReference>
<evidence type="ECO:0000313" key="11">
    <source>
        <dbReference type="Proteomes" id="UP000007431"/>
    </source>
</evidence>
<keyword evidence="4" id="KW-0418">Kinase</keyword>
<dbReference type="InParanoid" id="D8QJL2"/>
<dbReference type="GO" id="GO:0000422">
    <property type="term" value="P:autophagy of mitochondrion"/>
    <property type="evidence" value="ECO:0007669"/>
    <property type="project" value="TreeGrafter"/>
</dbReference>
<feature type="region of interest" description="Disordered" evidence="8">
    <location>
        <begin position="269"/>
        <end position="288"/>
    </location>
</feature>
<evidence type="ECO:0000256" key="6">
    <source>
        <dbReference type="ARBA" id="ARBA00030237"/>
    </source>
</evidence>
<dbReference type="GO" id="GO:0005524">
    <property type="term" value="F:ATP binding"/>
    <property type="evidence" value="ECO:0007669"/>
    <property type="project" value="UniProtKB-UniRule"/>
</dbReference>
<dbReference type="OMA" id="WLPAQYT"/>
<evidence type="ECO:0000256" key="2">
    <source>
        <dbReference type="ARBA" id="ARBA00022679"/>
    </source>
</evidence>
<feature type="compositionally biased region" description="Low complexity" evidence="8">
    <location>
        <begin position="544"/>
        <end position="564"/>
    </location>
</feature>
<dbReference type="VEuPathDB" id="FungiDB:SCHCODRAFT_02641378"/>
<feature type="compositionally biased region" description="Polar residues" evidence="8">
    <location>
        <begin position="505"/>
        <end position="515"/>
    </location>
</feature>
<keyword evidence="3 7" id="KW-0547">Nucleotide-binding</keyword>
<dbReference type="GO" id="GO:0000045">
    <property type="term" value="P:autophagosome assembly"/>
    <property type="evidence" value="ECO:0007669"/>
    <property type="project" value="TreeGrafter"/>
</dbReference>
<feature type="region of interest" description="Disordered" evidence="8">
    <location>
        <begin position="857"/>
        <end position="880"/>
    </location>
</feature>
<gene>
    <name evidence="10" type="ORF">SCHCODRAFT_238317</name>
</gene>
<feature type="region of interest" description="Disordered" evidence="8">
    <location>
        <begin position="440"/>
        <end position="621"/>
    </location>
</feature>
<dbReference type="PROSITE" id="PS00108">
    <property type="entry name" value="PROTEIN_KINASE_ST"/>
    <property type="match status" value="1"/>
</dbReference>
<evidence type="ECO:0000259" key="9">
    <source>
        <dbReference type="PROSITE" id="PS50011"/>
    </source>
</evidence>
<sequence length="880" mass="99143">MDRDVEEDKIKPYVVTGHLGKGSFAVVYKGYNEDTHKQVAIKTVKRETLGTGKLLDNLQLEIDILKSLSHRHITRLLDIIRAPKNIYLIMEYCAGGDLTNYIKKRGRVDGLEYTPLPTPANPHPQPQYYPHPPSGGLAELVVRSFLRQLARALKFLRHRKLIHRDIKPQNLLLHPAGEDEYKRGHPLGVPVLKLADFGFARSLPNAMMAQTLCGSPLYMAPEILKYEPYGPKVDLWSTGAVLYEMAVGKPPFRAQNHIELINKIEKSKGIRFPDEEPQTGKNADVKPVPQDIKDLIRALLRRLPIERADYEQFFSSPAMQNSKFPRPEAPKEEPGAEERDTPAWTGSVPDHHKVIPPEVLDPHAMIPPSKFNFRRQSLVGRDDENTPEARGSASPQDLESLAGPSRPPRRPPNSEPVDGSSAEAEEYVLVDDTQALEFDRAVDQIRDPSRRPSQQGRQLHARRVSTYGVPREIGRKASLGERKPSMVERRSSGGLQQRPDHRRSSTYSGQGTPQMGSPVLDEDPSAEFLQERPSTRGFPPPSPGGSSPSRAAASALNRALSLASKKLFGTPSRSPSDYAQASPSRSPTDNANATPSRDADVASSPRRAQILRNTDEERDPREDALLEKLEVLAQKTEVLTNWADEMYKCVVETRQNPSQRRDAKSEAEYNAVWLGLAGKNERSLDLLQVTCVAVYLLLMGFAQKGIDELSLHQDEMLEDHPDAEYVVSEGFDDALCWFRERFLKCHERAKLVKTWLPANYNGPRTWLDQLVYDRALALSRLAARKELLDQATTPNECEKLYEESLWCLYALQDELLQTGNELLREDSETVATWIKRTKLRLVRCRARMKMNDRDRMNDVRADENLSDAPRVPAPWDAPAT</sequence>
<evidence type="ECO:0000313" key="10">
    <source>
        <dbReference type="EMBL" id="EFI92110.1"/>
    </source>
</evidence>
<dbReference type="Pfam" id="PF21127">
    <property type="entry name" value="ATG1-like_MIT2"/>
    <property type="match status" value="1"/>
</dbReference>
<feature type="compositionally biased region" description="Basic and acidic residues" evidence="8">
    <location>
        <begin position="325"/>
        <end position="341"/>
    </location>
</feature>